<evidence type="ECO:0000256" key="7">
    <source>
        <dbReference type="ARBA" id="ARBA00023306"/>
    </source>
</evidence>
<proteinExistence type="inferred from homology"/>
<protein>
    <recommendedName>
        <fullName evidence="3">Spindle assembly checkpoint component MAD1</fullName>
    </recommendedName>
</protein>
<evidence type="ECO:0000256" key="3">
    <source>
        <dbReference type="ARBA" id="ARBA00022019"/>
    </source>
</evidence>
<feature type="compositionally biased region" description="Polar residues" evidence="9">
    <location>
        <begin position="1"/>
        <end position="21"/>
    </location>
</feature>
<evidence type="ECO:0000256" key="1">
    <source>
        <dbReference type="ARBA" id="ARBA00004123"/>
    </source>
</evidence>
<evidence type="ECO:0000256" key="2">
    <source>
        <dbReference type="ARBA" id="ARBA00008029"/>
    </source>
</evidence>
<dbReference type="EMBL" id="OZ004255">
    <property type="protein sequence ID" value="CAK7901304.1"/>
    <property type="molecule type" value="Genomic_DNA"/>
</dbReference>
<keyword evidence="6" id="KW-0539">Nucleus</keyword>
<comment type="similarity">
    <text evidence="2">Belongs to the MAD1 family.</text>
</comment>
<keyword evidence="5" id="KW-0498">Mitosis</keyword>
<evidence type="ECO:0000256" key="9">
    <source>
        <dbReference type="SAM" id="MobiDB-lite"/>
    </source>
</evidence>
<keyword evidence="7" id="KW-0131">Cell cycle</keyword>
<evidence type="ECO:0000256" key="5">
    <source>
        <dbReference type="ARBA" id="ARBA00022776"/>
    </source>
</evidence>
<evidence type="ECO:0000313" key="11">
    <source>
        <dbReference type="Proteomes" id="UP001497600"/>
    </source>
</evidence>
<organism evidence="10 11">
    <name type="scientific">[Candida] anglica</name>
    <dbReference type="NCBI Taxonomy" id="148631"/>
    <lineage>
        <taxon>Eukaryota</taxon>
        <taxon>Fungi</taxon>
        <taxon>Dikarya</taxon>
        <taxon>Ascomycota</taxon>
        <taxon>Saccharomycotina</taxon>
        <taxon>Pichiomycetes</taxon>
        <taxon>Debaryomycetaceae</taxon>
        <taxon>Kurtzmaniella</taxon>
    </lineage>
</organism>
<sequence>MTWGNTDPTTSSPFVEHPSSQRFHDEQDDTKQTVSKLQFQLSSAHTERKLLMESKNELINKYEALLQGKNEELEVLKSNFDYLYSQRDSWKSKLENADQIQIKSDESYQKQLTQQNKELSKLRTLNIDLTSRCNKSQRESEQIRNTVDYVQEENNSLNERLDDLVEQNSELLNQNNQLVQQVNDNIVKSKHTMSSVAQIENLKGKIESLQKTNNTLQSKLDSLLQHKTSVELLKQKNISYQQKINSFAAVEEKCCKLEIENLELKAKLKDFFDIIEGYTETDTRESAQSKINQFIDQFKQIQNTNLILNDKYNEAHQELNLMKDQVSKLEEEKVNELLPKITSLTQVLQSRQELIDKFQKQKLLNVKEIEFLRESLKSMDNLSIKKDTDVNSKEEYVVKLEKLVDEYRNERDSALKKQEEYKQEPKLGDKRQCLHQERDVDITKLEKQNFEILASNKELNDKLKTLELKLKTLEELKEKREQLKVLQLRSNYVSRDQVVKQQTLDVLRKENEELLKPLVANENSVPKAVFERQENDKAILQTKVDQLSKRINRLREVYSKKSCEILSIISKFFGYSVEFLPSPINPEDLSSSRIKLISKYSSKEGDNSYLVIDVHTKSLKAHGTGDFKDLCEDLVTNWVKDKDQIPCFLSALNMSLFERSQSILQ</sequence>
<dbReference type="Proteomes" id="UP001497600">
    <property type="component" value="Chromosome C"/>
</dbReference>
<keyword evidence="8" id="KW-0175">Coiled coil</keyword>
<dbReference type="Gene3D" id="3.30.457.60">
    <property type="match status" value="1"/>
</dbReference>
<gene>
    <name evidence="10" type="primary">MAD1</name>
    <name evidence="10" type="ORF">CAAN4_C11430</name>
</gene>
<dbReference type="Pfam" id="PF05557">
    <property type="entry name" value="MAD"/>
    <property type="match status" value="1"/>
</dbReference>
<reference evidence="10 11" key="1">
    <citation type="submission" date="2024-01" db="EMBL/GenBank/DDBJ databases">
        <authorList>
            <consortium name="Genoscope - CEA"/>
            <person name="William W."/>
        </authorList>
    </citation>
    <scope>NUCLEOTIDE SEQUENCE [LARGE SCALE GENOMIC DNA]</scope>
    <source>
        <strain evidence="10 11">29B2s-10</strain>
    </source>
</reference>
<feature type="coiled-coil region" evidence="8">
    <location>
        <begin position="140"/>
        <end position="226"/>
    </location>
</feature>
<dbReference type="PANTHER" id="PTHR23168">
    <property type="entry name" value="MITOTIC SPINDLE ASSEMBLY CHECKPOINT PROTEIN MAD1 MITOTIC ARREST DEFICIENT-LIKE PROTEIN 1"/>
    <property type="match status" value="1"/>
</dbReference>
<dbReference type="PANTHER" id="PTHR23168:SF0">
    <property type="entry name" value="MITOTIC SPINDLE ASSEMBLY CHECKPOINT PROTEIN MAD1"/>
    <property type="match status" value="1"/>
</dbReference>
<feature type="coiled-coil region" evidence="8">
    <location>
        <begin position="530"/>
        <end position="564"/>
    </location>
</feature>
<feature type="region of interest" description="Disordered" evidence="9">
    <location>
        <begin position="1"/>
        <end position="29"/>
    </location>
</feature>
<feature type="coiled-coil region" evidence="8">
    <location>
        <begin position="52"/>
        <end position="79"/>
    </location>
</feature>
<evidence type="ECO:0000313" key="10">
    <source>
        <dbReference type="EMBL" id="CAK7901304.1"/>
    </source>
</evidence>
<evidence type="ECO:0000256" key="4">
    <source>
        <dbReference type="ARBA" id="ARBA00022618"/>
    </source>
</evidence>
<feature type="coiled-coil region" evidence="8">
    <location>
        <begin position="390"/>
        <end position="489"/>
    </location>
</feature>
<dbReference type="InterPro" id="IPR008672">
    <property type="entry name" value="Mad1"/>
</dbReference>
<accession>A0ABP0E9M9</accession>
<keyword evidence="11" id="KW-1185">Reference proteome</keyword>
<feature type="coiled-coil region" evidence="8">
    <location>
        <begin position="284"/>
        <end position="332"/>
    </location>
</feature>
<comment type="subcellular location">
    <subcellularLocation>
        <location evidence="1">Nucleus</location>
    </subcellularLocation>
</comment>
<keyword evidence="4" id="KW-0132">Cell division</keyword>
<name>A0ABP0E9M9_9ASCO</name>
<evidence type="ECO:0000256" key="8">
    <source>
        <dbReference type="SAM" id="Coils"/>
    </source>
</evidence>
<evidence type="ECO:0000256" key="6">
    <source>
        <dbReference type="ARBA" id="ARBA00023242"/>
    </source>
</evidence>